<evidence type="ECO:0000259" key="9">
    <source>
        <dbReference type="Pfam" id="PF00361"/>
    </source>
</evidence>
<keyword evidence="3 7" id="KW-0812">Transmembrane</keyword>
<dbReference type="PRINTS" id="PR01437">
    <property type="entry name" value="NUOXDRDTASE4"/>
</dbReference>
<keyword evidence="4 8" id="KW-1133">Transmembrane helix</keyword>
<dbReference type="PANTHER" id="PTHR42682:SF5">
    <property type="entry name" value="HYDROGENASE-4 COMPONENT F"/>
    <property type="match status" value="1"/>
</dbReference>
<proteinExistence type="predicted"/>
<evidence type="ECO:0000256" key="4">
    <source>
        <dbReference type="ARBA" id="ARBA00022989"/>
    </source>
</evidence>
<evidence type="ECO:0000313" key="11">
    <source>
        <dbReference type="Proteomes" id="UP001589647"/>
    </source>
</evidence>
<reference evidence="10 11" key="1">
    <citation type="submission" date="2024-09" db="EMBL/GenBank/DDBJ databases">
        <authorList>
            <person name="Sun Q."/>
            <person name="Mori K."/>
        </authorList>
    </citation>
    <scope>NUCLEOTIDE SEQUENCE [LARGE SCALE GENOMIC DNA]</scope>
    <source>
        <strain evidence="10 11">CCM 3426</strain>
    </source>
</reference>
<feature type="transmembrane region" description="Helical" evidence="8">
    <location>
        <begin position="371"/>
        <end position="390"/>
    </location>
</feature>
<evidence type="ECO:0000256" key="7">
    <source>
        <dbReference type="RuleBase" id="RU000320"/>
    </source>
</evidence>
<feature type="transmembrane region" description="Helical" evidence="8">
    <location>
        <begin position="110"/>
        <end position="143"/>
    </location>
</feature>
<protein>
    <submittedName>
        <fullName evidence="10">Proton-conducting transporter membrane subunit</fullName>
    </submittedName>
</protein>
<organism evidence="10 11">
    <name type="scientific">Nonomuraea spiralis</name>
    <dbReference type="NCBI Taxonomy" id="46182"/>
    <lineage>
        <taxon>Bacteria</taxon>
        <taxon>Bacillati</taxon>
        <taxon>Actinomycetota</taxon>
        <taxon>Actinomycetes</taxon>
        <taxon>Streptosporangiales</taxon>
        <taxon>Streptosporangiaceae</taxon>
        <taxon>Nonomuraea</taxon>
    </lineage>
</organism>
<feature type="transmembrane region" description="Helical" evidence="8">
    <location>
        <begin position="311"/>
        <end position="332"/>
    </location>
</feature>
<dbReference type="RefSeq" id="WP_189646923.1">
    <property type="nucleotide sequence ID" value="NZ_BMRC01000003.1"/>
</dbReference>
<dbReference type="PANTHER" id="PTHR42682">
    <property type="entry name" value="HYDROGENASE-4 COMPONENT F"/>
    <property type="match status" value="1"/>
</dbReference>
<feature type="transmembrane region" description="Helical" evidence="8">
    <location>
        <begin position="207"/>
        <end position="228"/>
    </location>
</feature>
<dbReference type="Pfam" id="PF00361">
    <property type="entry name" value="Proton_antipo_M"/>
    <property type="match status" value="1"/>
</dbReference>
<evidence type="ECO:0000313" key="10">
    <source>
        <dbReference type="EMBL" id="MFB9201118.1"/>
    </source>
</evidence>
<dbReference type="Proteomes" id="UP001589647">
    <property type="component" value="Unassembled WGS sequence"/>
</dbReference>
<keyword evidence="6 8" id="KW-0472">Membrane</keyword>
<feature type="transmembrane region" description="Helical" evidence="8">
    <location>
        <begin position="444"/>
        <end position="464"/>
    </location>
</feature>
<feature type="transmembrane region" description="Helical" evidence="8">
    <location>
        <begin position="240"/>
        <end position="259"/>
    </location>
</feature>
<dbReference type="EMBL" id="JBHMEI010000003">
    <property type="protein sequence ID" value="MFB9201118.1"/>
    <property type="molecule type" value="Genomic_DNA"/>
</dbReference>
<dbReference type="InterPro" id="IPR001750">
    <property type="entry name" value="ND/Mrp_TM"/>
</dbReference>
<dbReference type="InterPro" id="IPR052175">
    <property type="entry name" value="ComplexI-like_HydComp"/>
</dbReference>
<dbReference type="InterPro" id="IPR003918">
    <property type="entry name" value="NADH_UbQ_OxRdtase"/>
</dbReference>
<comment type="subcellular location">
    <subcellularLocation>
        <location evidence="1">Cell membrane</location>
        <topology evidence="1">Multi-pass membrane protein</topology>
    </subcellularLocation>
    <subcellularLocation>
        <location evidence="7">Membrane</location>
        <topology evidence="7">Multi-pass membrane protein</topology>
    </subcellularLocation>
</comment>
<accession>A0ABV5I9A1</accession>
<feature type="transmembrane region" description="Helical" evidence="8">
    <location>
        <begin position="64"/>
        <end position="90"/>
    </location>
</feature>
<evidence type="ECO:0000256" key="8">
    <source>
        <dbReference type="SAM" id="Phobius"/>
    </source>
</evidence>
<sequence length="482" mass="48634">MDSLLVIAPVAVPAAAALAYALIGWNRVTAWLGASAAAGLLACAVALAAAGRREALAGLLHSDALSAFMLIVIGTVALLAMLAGPAYLAAELASGQTGPREMRRYGVLTQSFVAAMALAVLASSLGLLWVAIEATTILTAFLVGHRRTRQATEAAWKYMVICSVGIALALLGLVLTHDAGDHAGVASLDWTALSEHAGRLDPGVMRIAVMLLVLGFGTKAGLAPMNAWLPDAYSQAPAPVCALMSGGLLSVAFYAVLRVKVIADAALGTGFTRTLLVIVALASLAGAALLLIGQRDYKRLLAYSSIEHMGLIALGAAIGNNLALVAVLLHILGHGLGKSVVFLSAGQLHQALGSTRIRAVRGLISRAPMPAGAFSLGLLALLGLPPFSLFASELGIARAGFAAGLGWPVAAALALMLVIVAAVGRQVRPMLVGGGPGEAVALPPTLAVPLVAGLAACAVLGITLGPLRPLLQAAATIAGATP</sequence>
<gene>
    <name evidence="10" type="ORF">ACFFV7_07950</name>
</gene>
<feature type="transmembrane region" description="Helical" evidence="8">
    <location>
        <begin position="402"/>
        <end position="424"/>
    </location>
</feature>
<evidence type="ECO:0000256" key="5">
    <source>
        <dbReference type="ARBA" id="ARBA00023002"/>
    </source>
</evidence>
<feature type="transmembrane region" description="Helical" evidence="8">
    <location>
        <begin position="155"/>
        <end position="175"/>
    </location>
</feature>
<feature type="transmembrane region" description="Helical" evidence="8">
    <location>
        <begin position="271"/>
        <end position="291"/>
    </location>
</feature>
<evidence type="ECO:0000256" key="1">
    <source>
        <dbReference type="ARBA" id="ARBA00004651"/>
    </source>
</evidence>
<evidence type="ECO:0000256" key="3">
    <source>
        <dbReference type="ARBA" id="ARBA00022692"/>
    </source>
</evidence>
<name>A0ABV5I9A1_9ACTN</name>
<keyword evidence="11" id="KW-1185">Reference proteome</keyword>
<feature type="transmembrane region" description="Helical" evidence="8">
    <location>
        <begin position="31"/>
        <end position="52"/>
    </location>
</feature>
<evidence type="ECO:0000256" key="2">
    <source>
        <dbReference type="ARBA" id="ARBA00022475"/>
    </source>
</evidence>
<evidence type="ECO:0000256" key="6">
    <source>
        <dbReference type="ARBA" id="ARBA00023136"/>
    </source>
</evidence>
<comment type="caution">
    <text evidence="10">The sequence shown here is derived from an EMBL/GenBank/DDBJ whole genome shotgun (WGS) entry which is preliminary data.</text>
</comment>
<feature type="domain" description="NADH:quinone oxidoreductase/Mrp antiporter transmembrane" evidence="9">
    <location>
        <begin position="122"/>
        <end position="412"/>
    </location>
</feature>
<keyword evidence="2" id="KW-1003">Cell membrane</keyword>
<keyword evidence="5" id="KW-0560">Oxidoreductase</keyword>